<organism evidence="1 2">
    <name type="scientific">Pedobacter ureilyticus</name>
    <dbReference type="NCBI Taxonomy" id="1393051"/>
    <lineage>
        <taxon>Bacteria</taxon>
        <taxon>Pseudomonadati</taxon>
        <taxon>Bacteroidota</taxon>
        <taxon>Sphingobacteriia</taxon>
        <taxon>Sphingobacteriales</taxon>
        <taxon>Sphingobacteriaceae</taxon>
        <taxon>Pedobacter</taxon>
    </lineage>
</organism>
<proteinExistence type="predicted"/>
<reference evidence="1 2" key="1">
    <citation type="submission" date="2024-12" db="EMBL/GenBank/DDBJ databases">
        <authorList>
            <person name="Hu S."/>
        </authorList>
    </citation>
    <scope>NUCLEOTIDE SEQUENCE [LARGE SCALE GENOMIC DNA]</scope>
    <source>
        <strain evidence="1 2">THG-T11</strain>
    </source>
</reference>
<evidence type="ECO:0000313" key="1">
    <source>
        <dbReference type="EMBL" id="MFN0256965.1"/>
    </source>
</evidence>
<accession>A0ABW9JA17</accession>
<comment type="caution">
    <text evidence="1">The sequence shown here is derived from an EMBL/GenBank/DDBJ whole genome shotgun (WGS) entry which is preliminary data.</text>
</comment>
<sequence length="66" mass="7631">MSGPLHRLFFYTADLRLITGKSERSCQRVLQLIRDCNGLHKHQPITVFQACDYLGISLEKLLPFLK</sequence>
<keyword evidence="2" id="KW-1185">Reference proteome</keyword>
<name>A0ABW9JA17_9SPHI</name>
<dbReference type="RefSeq" id="WP_138724052.1">
    <property type="nucleotide sequence ID" value="NZ_SSHJ02000008.1"/>
</dbReference>
<gene>
    <name evidence="1" type="ORF">E6A44_015355</name>
</gene>
<dbReference type="Proteomes" id="UP001517247">
    <property type="component" value="Unassembled WGS sequence"/>
</dbReference>
<protein>
    <submittedName>
        <fullName evidence="1">Uncharacterized protein</fullName>
    </submittedName>
</protein>
<evidence type="ECO:0000313" key="2">
    <source>
        <dbReference type="Proteomes" id="UP001517247"/>
    </source>
</evidence>
<dbReference type="EMBL" id="SSHJ02000008">
    <property type="protein sequence ID" value="MFN0256965.1"/>
    <property type="molecule type" value="Genomic_DNA"/>
</dbReference>